<protein>
    <submittedName>
        <fullName evidence="1">Molybdopterin synthase sulfur carrier subunit</fullName>
    </submittedName>
</protein>
<comment type="caution">
    <text evidence="1">The sequence shown here is derived from an EMBL/GenBank/DDBJ whole genome shotgun (WGS) entry which is preliminary data.</text>
</comment>
<dbReference type="PANTHER" id="PTHR38031">
    <property type="entry name" value="SULFUR CARRIER PROTEIN SLR0821-RELATED"/>
    <property type="match status" value="1"/>
</dbReference>
<dbReference type="CDD" id="cd17505">
    <property type="entry name" value="Ubl_SAMP1_like"/>
    <property type="match status" value="1"/>
</dbReference>
<gene>
    <name evidence="1" type="ORF">CUJ86_04255</name>
</gene>
<dbReference type="InterPro" id="IPR010038">
    <property type="entry name" value="MoaD_arc-typ"/>
</dbReference>
<dbReference type="Pfam" id="PF02597">
    <property type="entry name" value="ThiS"/>
    <property type="match status" value="1"/>
</dbReference>
<evidence type="ECO:0000313" key="1">
    <source>
        <dbReference type="EMBL" id="TAJ44535.1"/>
    </source>
</evidence>
<sequence length="92" mass="9864">MRVKVRAFATFRKVLSVEQDVDLPDGSTVGDLVVMLTVAHAGLTDALFSAPGVLRDHVNILRNGRNIHFEEGLGTLLRNNDVVALFPPVGGG</sequence>
<dbReference type="NCBIfam" id="TIGR01687">
    <property type="entry name" value="moaD_arch"/>
    <property type="match status" value="1"/>
</dbReference>
<accession>A0A483CPB1</accession>
<proteinExistence type="predicted"/>
<organism evidence="1 2">
    <name type="scientific">Methanofollis fontis</name>
    <dbReference type="NCBI Taxonomy" id="2052832"/>
    <lineage>
        <taxon>Archaea</taxon>
        <taxon>Methanobacteriati</taxon>
        <taxon>Methanobacteriota</taxon>
        <taxon>Stenosarchaea group</taxon>
        <taxon>Methanomicrobia</taxon>
        <taxon>Methanomicrobiales</taxon>
        <taxon>Methanomicrobiaceae</taxon>
        <taxon>Methanofollis</taxon>
    </lineage>
</organism>
<dbReference type="EMBL" id="PGCL01000002">
    <property type="protein sequence ID" value="TAJ44535.1"/>
    <property type="molecule type" value="Genomic_DNA"/>
</dbReference>
<reference evidence="1 2" key="1">
    <citation type="submission" date="2017-11" db="EMBL/GenBank/DDBJ databases">
        <title>Isolation and Characterization of Methanofollis Species from Methane Seep Offshore SW Taiwan.</title>
        <authorList>
            <person name="Teng N.-H."/>
            <person name="Lai M.-C."/>
            <person name="Chen S.-C."/>
        </authorList>
    </citation>
    <scope>NUCLEOTIDE SEQUENCE [LARGE SCALE GENOMIC DNA]</scope>
    <source>
        <strain evidence="1 2">FWC-SCC2</strain>
    </source>
</reference>
<dbReference type="NCBIfam" id="NF041918">
    <property type="entry name" value="SAMP1"/>
    <property type="match status" value="1"/>
</dbReference>
<name>A0A483CPB1_9EURY</name>
<dbReference type="InterPro" id="IPR054834">
    <property type="entry name" value="SAMP1_3"/>
</dbReference>
<dbReference type="AlphaFoldDB" id="A0A483CPB1"/>
<dbReference type="InterPro" id="IPR003749">
    <property type="entry name" value="ThiS/MoaD-like"/>
</dbReference>
<dbReference type="Gene3D" id="3.10.20.30">
    <property type="match status" value="1"/>
</dbReference>
<dbReference type="PANTHER" id="PTHR38031:SF1">
    <property type="entry name" value="SULFUR CARRIER PROTEIN CYSO"/>
    <property type="match status" value="1"/>
</dbReference>
<dbReference type="InterPro" id="IPR012675">
    <property type="entry name" value="Beta-grasp_dom_sf"/>
</dbReference>
<dbReference type="Proteomes" id="UP000292580">
    <property type="component" value="Unassembled WGS sequence"/>
</dbReference>
<keyword evidence="2" id="KW-1185">Reference proteome</keyword>
<dbReference type="OrthoDB" id="98357at2157"/>
<evidence type="ECO:0000313" key="2">
    <source>
        <dbReference type="Proteomes" id="UP000292580"/>
    </source>
</evidence>
<dbReference type="InterPro" id="IPR016155">
    <property type="entry name" value="Mopterin_synth/thiamin_S_b"/>
</dbReference>
<dbReference type="SUPFAM" id="SSF54285">
    <property type="entry name" value="MoaD/ThiS"/>
    <property type="match status" value="1"/>
</dbReference>
<dbReference type="InterPro" id="IPR052045">
    <property type="entry name" value="Sulfur_Carrier/Prot_Modifier"/>
</dbReference>